<comment type="caution">
    <text evidence="2">The sequence shown here is derived from an EMBL/GenBank/DDBJ whole genome shotgun (WGS) entry which is preliminary data.</text>
</comment>
<evidence type="ECO:0000256" key="1">
    <source>
        <dbReference type="RuleBase" id="RU363018"/>
    </source>
</evidence>
<dbReference type="OMA" id="FDRRDLW"/>
<dbReference type="CDD" id="cd00475">
    <property type="entry name" value="Cis_IPPS"/>
    <property type="match status" value="1"/>
</dbReference>
<dbReference type="AlphaFoldDB" id="A0A8S1JP27"/>
<accession>A0A8S1JP27</accession>
<reference evidence="2" key="1">
    <citation type="submission" date="2021-01" db="EMBL/GenBank/DDBJ databases">
        <authorList>
            <consortium name="Genoscope - CEA"/>
            <person name="William W."/>
        </authorList>
    </citation>
    <scope>NUCLEOTIDE SEQUENCE</scope>
</reference>
<dbReference type="Pfam" id="PF01255">
    <property type="entry name" value="Prenyltransf"/>
    <property type="match status" value="1"/>
</dbReference>
<dbReference type="GO" id="GO:0045547">
    <property type="term" value="F:ditrans,polycis-polyprenyl diphosphate synthase [(2E,6E)-farnesyl diphosphate specific] activity"/>
    <property type="evidence" value="ECO:0007669"/>
    <property type="project" value="TreeGrafter"/>
</dbReference>
<dbReference type="PANTHER" id="PTHR10291:SF43">
    <property type="entry name" value="DEHYDRODOLICHYL DIPHOSPHATE SYNTHASE COMPLEX SUBUNIT DHDDS"/>
    <property type="match status" value="1"/>
</dbReference>
<dbReference type="PANTHER" id="PTHR10291">
    <property type="entry name" value="DEHYDRODOLICHYL DIPHOSPHATE SYNTHASE FAMILY MEMBER"/>
    <property type="match status" value="1"/>
</dbReference>
<sequence length="239" mass="28392">MNIVQSSFIQFLKLGNIPNHVGVIMDGNRCRRYAKQRKMEPTDGHIQGYQSFLNLLQWSQKLGIKEISVFAFSIENYNRQNDEVVFLMELMKQKMHHLQHDLNFIDKNQVKIKCCGDLDILKDQELKSKLLELENYSSKYSQYKLNICFSYNFTNELEKAIQSMPKGLTKKEFFLQMNSYLMVPNSPILLRTSGETRLSNFLLYQIRENTVIHFIDKKWPELSFLDFCNMILFYRKNKI</sequence>
<dbReference type="EMBL" id="CAJJDM010000003">
    <property type="protein sequence ID" value="CAD8044014.1"/>
    <property type="molecule type" value="Genomic_DNA"/>
</dbReference>
<evidence type="ECO:0000313" key="2">
    <source>
        <dbReference type="EMBL" id="CAD8044014.1"/>
    </source>
</evidence>
<gene>
    <name evidence="2" type="ORF">PPRIM_AZ9-3.1.T0060096</name>
</gene>
<keyword evidence="1" id="KW-0808">Transferase</keyword>
<proteinExistence type="inferred from homology"/>
<name>A0A8S1JP27_PARPR</name>
<dbReference type="GO" id="GO:0005783">
    <property type="term" value="C:endoplasmic reticulum"/>
    <property type="evidence" value="ECO:0007669"/>
    <property type="project" value="TreeGrafter"/>
</dbReference>
<dbReference type="InterPro" id="IPR001441">
    <property type="entry name" value="UPP_synth-like"/>
</dbReference>
<protein>
    <recommendedName>
        <fullName evidence="1">Alkyl transferase</fullName>
        <ecNumber evidence="1">2.5.1.-</ecNumber>
    </recommendedName>
</protein>
<comment type="similarity">
    <text evidence="1">Belongs to the UPP synthase family.</text>
</comment>
<organism evidence="2 3">
    <name type="scientific">Paramecium primaurelia</name>
    <dbReference type="NCBI Taxonomy" id="5886"/>
    <lineage>
        <taxon>Eukaryota</taxon>
        <taxon>Sar</taxon>
        <taxon>Alveolata</taxon>
        <taxon>Ciliophora</taxon>
        <taxon>Intramacronucleata</taxon>
        <taxon>Oligohymenophorea</taxon>
        <taxon>Peniculida</taxon>
        <taxon>Parameciidae</taxon>
        <taxon>Paramecium</taxon>
    </lineage>
</organism>
<dbReference type="Proteomes" id="UP000688137">
    <property type="component" value="Unassembled WGS sequence"/>
</dbReference>
<dbReference type="GO" id="GO:0016094">
    <property type="term" value="P:polyprenol biosynthetic process"/>
    <property type="evidence" value="ECO:0007669"/>
    <property type="project" value="TreeGrafter"/>
</dbReference>
<keyword evidence="3" id="KW-1185">Reference proteome</keyword>
<dbReference type="EC" id="2.5.1.-" evidence="1"/>
<dbReference type="NCBIfam" id="TIGR00055">
    <property type="entry name" value="uppS"/>
    <property type="match status" value="1"/>
</dbReference>
<evidence type="ECO:0000313" key="3">
    <source>
        <dbReference type="Proteomes" id="UP000688137"/>
    </source>
</evidence>